<dbReference type="AlphaFoldDB" id="A0A1R4K7H8"/>
<evidence type="ECO:0000256" key="6">
    <source>
        <dbReference type="ARBA" id="ARBA00066901"/>
    </source>
</evidence>
<dbReference type="Gene3D" id="3.40.1400.10">
    <property type="entry name" value="Sugar-phosphate isomerase, RpiB/LacA/LacB"/>
    <property type="match status" value="1"/>
</dbReference>
<reference evidence="8" key="1">
    <citation type="submission" date="2017-02" db="EMBL/GenBank/DDBJ databases">
        <authorList>
            <person name="Peterson S.W."/>
        </authorList>
    </citation>
    <scope>NUCLEOTIDE SEQUENCE [LARGE SCALE GENOMIC DNA]</scope>
    <source>
        <strain evidence="8">EB411</strain>
    </source>
</reference>
<evidence type="ECO:0000256" key="3">
    <source>
        <dbReference type="ARBA" id="ARBA00023235"/>
    </source>
</evidence>
<dbReference type="NCBIfam" id="NF004051">
    <property type="entry name" value="PRK05571.1"/>
    <property type="match status" value="1"/>
</dbReference>
<keyword evidence="3 8" id="KW-0413">Isomerase</keyword>
<evidence type="ECO:0000313" key="9">
    <source>
        <dbReference type="Proteomes" id="UP000196778"/>
    </source>
</evidence>
<protein>
    <recommendedName>
        <fullName evidence="6">D-erythrulose 4-phosphate isomerase</fullName>
        <ecNumber evidence="6">5.3.1.34</ecNumber>
    </recommendedName>
</protein>
<evidence type="ECO:0000256" key="2">
    <source>
        <dbReference type="ARBA" id="ARBA00008754"/>
    </source>
</evidence>
<dbReference type="OrthoDB" id="1778624at2"/>
<keyword evidence="9" id="KW-1185">Reference proteome</keyword>
<comment type="pathway">
    <text evidence="5">Carbohydrate metabolism; D-threitol degradation.</text>
</comment>
<dbReference type="GO" id="GO:0016052">
    <property type="term" value="P:carbohydrate catabolic process"/>
    <property type="evidence" value="ECO:0007669"/>
    <property type="project" value="UniProtKB-ARBA"/>
</dbReference>
<dbReference type="FunFam" id="3.40.1400.10:FF:000004">
    <property type="entry name" value="Ribose 5-phosphate isomerase"/>
    <property type="match status" value="1"/>
</dbReference>
<dbReference type="PIRSF" id="PIRSF005384">
    <property type="entry name" value="RpiB_LacA_B"/>
    <property type="match status" value="1"/>
</dbReference>
<name>A0A1R4K7H8_9MICO</name>
<comment type="pathway">
    <text evidence="1">Carbohydrate metabolism; erythritol degradation.</text>
</comment>
<dbReference type="PANTHER" id="PTHR43732:SF1">
    <property type="entry name" value="RIBOSE 5-PHOSPHATE ISOMERASE"/>
    <property type="match status" value="1"/>
</dbReference>
<gene>
    <name evidence="7" type="ORF">FM119_00695</name>
    <name evidence="8" type="ORF">FM119_11915</name>
</gene>
<dbReference type="NCBIfam" id="TIGR02133">
    <property type="entry name" value="RPI_actino"/>
    <property type="match status" value="1"/>
</dbReference>
<sequence length="164" mass="17062">MAEKLRLVIGSDDAGFGYKEIVKGMVQDEGLVASLVDVGVDAESHTAYPSVAVAAAEKVASGEVDRALIFCGTGLGVAIAANKVAGVRAVTAHDSFSVERAVLSNDAQVLCMGQRVVGIELAKRLVREWLTYRFDPSSASAEKVALIGEYEAGHPIAVEGAPSC</sequence>
<dbReference type="InterPro" id="IPR003500">
    <property type="entry name" value="RpiB_LacA_LacB"/>
</dbReference>
<reference evidence="9" key="2">
    <citation type="submission" date="2017-02" db="EMBL/GenBank/DDBJ databases">
        <authorList>
            <person name="Dridi B."/>
        </authorList>
    </citation>
    <scope>NUCLEOTIDE SEQUENCE [LARGE SCALE GENOMIC DNA]</scope>
    <source>
        <strain evidence="9">EB411</strain>
    </source>
</reference>
<dbReference type="EMBL" id="FUKR01000070">
    <property type="protein sequence ID" value="SJN40381.1"/>
    <property type="molecule type" value="Genomic_DNA"/>
</dbReference>
<dbReference type="Pfam" id="PF02502">
    <property type="entry name" value="LacAB_rpiB"/>
    <property type="match status" value="1"/>
</dbReference>
<dbReference type="EC" id="5.3.1.34" evidence="6"/>
<organism evidence="8 9">
    <name type="scientific">Mycetocola reblochoni REB411</name>
    <dbReference type="NCBI Taxonomy" id="1255698"/>
    <lineage>
        <taxon>Bacteria</taxon>
        <taxon>Bacillati</taxon>
        <taxon>Actinomycetota</taxon>
        <taxon>Actinomycetes</taxon>
        <taxon>Micrococcales</taxon>
        <taxon>Microbacteriaceae</taxon>
        <taxon>Mycetocola</taxon>
    </lineage>
</organism>
<comment type="similarity">
    <text evidence="2">Belongs to the LacAB/RpiB family.</text>
</comment>
<evidence type="ECO:0000256" key="5">
    <source>
        <dbReference type="ARBA" id="ARBA00060528"/>
    </source>
</evidence>
<dbReference type="InterPro" id="IPR011860">
    <property type="entry name" value="Rib-5-P_Isoase_Actino"/>
</dbReference>
<dbReference type="InterPro" id="IPR036569">
    <property type="entry name" value="RpiB_LacA_LacB_sf"/>
</dbReference>
<dbReference type="PANTHER" id="PTHR43732">
    <property type="entry name" value="RIBOSE 5-PHOSPHATE ISOMERASE-RELATED"/>
    <property type="match status" value="1"/>
</dbReference>
<proteinExistence type="inferred from homology"/>
<dbReference type="GO" id="GO:0016861">
    <property type="term" value="F:intramolecular oxidoreductase activity, interconverting aldoses and ketoses"/>
    <property type="evidence" value="ECO:0007669"/>
    <property type="project" value="UniProtKB-ARBA"/>
</dbReference>
<dbReference type="GO" id="GO:0071322">
    <property type="term" value="P:cellular response to carbohydrate stimulus"/>
    <property type="evidence" value="ECO:0007669"/>
    <property type="project" value="UniProtKB-ARBA"/>
</dbReference>
<evidence type="ECO:0000256" key="1">
    <source>
        <dbReference type="ARBA" id="ARBA00004939"/>
    </source>
</evidence>
<dbReference type="EMBL" id="FUKR01000005">
    <property type="protein sequence ID" value="SJN16847.1"/>
    <property type="molecule type" value="Genomic_DNA"/>
</dbReference>
<evidence type="ECO:0000313" key="8">
    <source>
        <dbReference type="EMBL" id="SJN40381.1"/>
    </source>
</evidence>
<dbReference type="SUPFAM" id="SSF89623">
    <property type="entry name" value="Ribose/Galactose isomerase RpiB/AlsB"/>
    <property type="match status" value="1"/>
</dbReference>
<evidence type="ECO:0000256" key="4">
    <source>
        <dbReference type="ARBA" id="ARBA00051490"/>
    </source>
</evidence>
<accession>A0A1R4K7H8</accession>
<evidence type="ECO:0000313" key="7">
    <source>
        <dbReference type="EMBL" id="SJN16847.1"/>
    </source>
</evidence>
<comment type="catalytic activity">
    <reaction evidence="4">
        <text>D-erythrulose 4-phosphate = D-erythrose 4-phosphate</text>
        <dbReference type="Rhea" id="RHEA:48784"/>
        <dbReference type="ChEBI" id="CHEBI:16897"/>
        <dbReference type="ChEBI" id="CHEBI:90796"/>
        <dbReference type="EC" id="5.3.1.34"/>
    </reaction>
</comment>
<dbReference type="Proteomes" id="UP000196778">
    <property type="component" value="Unassembled WGS sequence"/>
</dbReference>
<dbReference type="NCBIfam" id="TIGR00689">
    <property type="entry name" value="rpiB_lacA_lacB"/>
    <property type="match status" value="1"/>
</dbReference>
<dbReference type="RefSeq" id="WP_087135773.1">
    <property type="nucleotide sequence ID" value="NZ_FUKR01000005.1"/>
</dbReference>
<dbReference type="InterPro" id="IPR051812">
    <property type="entry name" value="SPI_LacAB/RpiB"/>
</dbReference>
<dbReference type="GO" id="GO:0009758">
    <property type="term" value="P:carbohydrate utilization"/>
    <property type="evidence" value="ECO:0007669"/>
    <property type="project" value="UniProtKB-ARBA"/>
</dbReference>